<proteinExistence type="inferred from homology"/>
<reference evidence="8 9" key="1">
    <citation type="submission" date="2024-02" db="EMBL/GenBank/DDBJ databases">
        <authorList>
            <person name="Daric V."/>
            <person name="Darras S."/>
        </authorList>
    </citation>
    <scope>NUCLEOTIDE SEQUENCE [LARGE SCALE GENOMIC DNA]</scope>
</reference>
<dbReference type="Proteomes" id="UP001642483">
    <property type="component" value="Unassembled WGS sequence"/>
</dbReference>
<dbReference type="EMBL" id="CAWYQH010000141">
    <property type="protein sequence ID" value="CAK8693946.1"/>
    <property type="molecule type" value="Genomic_DNA"/>
</dbReference>
<keyword evidence="3" id="KW-0963">Cytoplasm</keyword>
<name>A0ABP0GSL0_CLALP</name>
<comment type="subcellular location">
    <subcellularLocation>
        <location evidence="1">Cell projection</location>
        <location evidence="1">Cilium</location>
    </subcellularLocation>
    <subcellularLocation>
        <location evidence="2">Cytoplasm</location>
        <location evidence="2">Cytoskeleton</location>
    </subcellularLocation>
</comment>
<comment type="similarity">
    <text evidence="6">Belongs to the PIERCE1 family.</text>
</comment>
<feature type="region of interest" description="Disordered" evidence="7">
    <location>
        <begin position="1"/>
        <end position="34"/>
    </location>
</feature>
<evidence type="ECO:0000256" key="2">
    <source>
        <dbReference type="ARBA" id="ARBA00004245"/>
    </source>
</evidence>
<keyword evidence="9" id="KW-1185">Reference proteome</keyword>
<gene>
    <name evidence="8" type="ORF">CVLEPA_LOCUS27232</name>
</gene>
<dbReference type="PANTHER" id="PTHR20899">
    <property type="entry name" value="PIERCE HOMOLOG"/>
    <property type="match status" value="1"/>
</dbReference>
<evidence type="ECO:0000256" key="3">
    <source>
        <dbReference type="ARBA" id="ARBA00022490"/>
    </source>
</evidence>
<evidence type="ECO:0000256" key="5">
    <source>
        <dbReference type="ARBA" id="ARBA00023273"/>
    </source>
</evidence>
<dbReference type="Pfam" id="PF14892">
    <property type="entry name" value="PIRC1_2"/>
    <property type="match status" value="1"/>
</dbReference>
<comment type="caution">
    <text evidence="8">The sequence shown here is derived from an EMBL/GenBank/DDBJ whole genome shotgun (WGS) entry which is preliminary data.</text>
</comment>
<feature type="compositionally biased region" description="Basic and acidic residues" evidence="7">
    <location>
        <begin position="1"/>
        <end position="11"/>
    </location>
</feature>
<evidence type="ECO:0000313" key="9">
    <source>
        <dbReference type="Proteomes" id="UP001642483"/>
    </source>
</evidence>
<protein>
    <submittedName>
        <fullName evidence="8">Uncharacterized protein</fullName>
    </submittedName>
</protein>
<evidence type="ECO:0000256" key="4">
    <source>
        <dbReference type="ARBA" id="ARBA00023212"/>
    </source>
</evidence>
<evidence type="ECO:0000256" key="7">
    <source>
        <dbReference type="SAM" id="MobiDB-lite"/>
    </source>
</evidence>
<organism evidence="8 9">
    <name type="scientific">Clavelina lepadiformis</name>
    <name type="common">Light-bulb sea squirt</name>
    <name type="synonym">Ascidia lepadiformis</name>
    <dbReference type="NCBI Taxonomy" id="159417"/>
    <lineage>
        <taxon>Eukaryota</taxon>
        <taxon>Metazoa</taxon>
        <taxon>Chordata</taxon>
        <taxon>Tunicata</taxon>
        <taxon>Ascidiacea</taxon>
        <taxon>Aplousobranchia</taxon>
        <taxon>Clavelinidae</taxon>
        <taxon>Clavelina</taxon>
    </lineage>
</organism>
<evidence type="ECO:0000313" key="8">
    <source>
        <dbReference type="EMBL" id="CAK8693946.1"/>
    </source>
</evidence>
<dbReference type="PANTHER" id="PTHR20899:SF1">
    <property type="entry name" value="PIERCER OF MICROTUBULE WALL 1 PROTEIN"/>
    <property type="match status" value="1"/>
</dbReference>
<dbReference type="InterPro" id="IPR026507">
    <property type="entry name" value="PIRC1/2"/>
</dbReference>
<keyword evidence="5" id="KW-0966">Cell projection</keyword>
<keyword evidence="4" id="KW-0206">Cytoskeleton</keyword>
<sequence length="106" mass="11930">MSSSKMEKENASTETAVGHRTCAPKLGSEVSEGALEGRKLPRRFREAHLMQGYGRKMDSFYRTTSSDYGSRGPCQLTMPAGYFGMNRKFTHRLAQCGMYRNHSVNI</sequence>
<evidence type="ECO:0000256" key="6">
    <source>
        <dbReference type="ARBA" id="ARBA00038014"/>
    </source>
</evidence>
<accession>A0ABP0GSL0</accession>
<evidence type="ECO:0000256" key="1">
    <source>
        <dbReference type="ARBA" id="ARBA00004138"/>
    </source>
</evidence>